<evidence type="ECO:0000313" key="3">
    <source>
        <dbReference type="EMBL" id="GHF29632.1"/>
    </source>
</evidence>
<evidence type="ECO:0000313" key="6">
    <source>
        <dbReference type="Proteomes" id="UP000619376"/>
    </source>
</evidence>
<keyword evidence="1" id="KW-0560">Oxidoreductase</keyword>
<reference evidence="4 5" key="3">
    <citation type="submission" date="2020-08" db="EMBL/GenBank/DDBJ databases">
        <title>Genomic Encyclopedia of Type Strains, Phase IV (KMG-IV): sequencing the most valuable type-strain genomes for metagenomic binning, comparative biology and taxonomic classification.</title>
        <authorList>
            <person name="Goeker M."/>
        </authorList>
    </citation>
    <scope>NUCLEOTIDE SEQUENCE [LARGE SCALE GENOMIC DNA]</scope>
    <source>
        <strain evidence="4 5">DSM 27521</strain>
    </source>
</reference>
<name>A0A7W8KC09_9DEIO</name>
<dbReference type="RefSeq" id="WP_184109605.1">
    <property type="nucleotide sequence ID" value="NZ_BNAJ01000001.1"/>
</dbReference>
<dbReference type="AlphaFoldDB" id="A0A7W8KC09"/>
<evidence type="ECO:0000256" key="1">
    <source>
        <dbReference type="ARBA" id="ARBA00023002"/>
    </source>
</evidence>
<gene>
    <name evidence="3" type="ORF">GCM10017781_02030</name>
    <name evidence="4" type="ORF">HNQ07_000836</name>
</gene>
<feature type="domain" description="Amine oxidase" evidence="2">
    <location>
        <begin position="11"/>
        <end position="266"/>
    </location>
</feature>
<dbReference type="InterPro" id="IPR036188">
    <property type="entry name" value="FAD/NAD-bd_sf"/>
</dbReference>
<dbReference type="PANTHER" id="PTHR43734">
    <property type="entry name" value="PHYTOENE DESATURASE"/>
    <property type="match status" value="1"/>
</dbReference>
<evidence type="ECO:0000313" key="5">
    <source>
        <dbReference type="Proteomes" id="UP000539473"/>
    </source>
</evidence>
<reference evidence="3" key="1">
    <citation type="journal article" date="2014" name="Int. J. Syst. Evol. Microbiol.">
        <title>Complete genome of a new Firmicutes species belonging to the dominant human colonic microbiota ('Ruminococcus bicirculans') reveals two chromosomes and a selective capacity to utilize plant glucans.</title>
        <authorList>
            <consortium name="NISC Comparative Sequencing Program"/>
            <person name="Wegmann U."/>
            <person name="Louis P."/>
            <person name="Goesmann A."/>
            <person name="Henrissat B."/>
            <person name="Duncan S.H."/>
            <person name="Flint H.J."/>
        </authorList>
    </citation>
    <scope>NUCLEOTIDE SEQUENCE</scope>
    <source>
        <strain evidence="3">CGMCC 1.18437</strain>
    </source>
</reference>
<dbReference type="GO" id="GO:0016491">
    <property type="term" value="F:oxidoreductase activity"/>
    <property type="evidence" value="ECO:0007669"/>
    <property type="project" value="UniProtKB-KW"/>
</dbReference>
<dbReference type="EMBL" id="BNAJ01000001">
    <property type="protein sequence ID" value="GHF29632.1"/>
    <property type="molecule type" value="Genomic_DNA"/>
</dbReference>
<dbReference type="Proteomes" id="UP000619376">
    <property type="component" value="Unassembled WGS sequence"/>
</dbReference>
<accession>A0A7W8KC09</accession>
<evidence type="ECO:0000313" key="4">
    <source>
        <dbReference type="EMBL" id="MBB5375392.1"/>
    </source>
</evidence>
<reference evidence="3" key="4">
    <citation type="submission" date="2024-05" db="EMBL/GenBank/DDBJ databases">
        <authorList>
            <person name="Sun Q."/>
            <person name="Zhou Y."/>
        </authorList>
    </citation>
    <scope>NUCLEOTIDE SEQUENCE</scope>
    <source>
        <strain evidence="3">CGMCC 1.18437</strain>
    </source>
</reference>
<dbReference type="EMBL" id="JACHFK010000001">
    <property type="protein sequence ID" value="MBB5375392.1"/>
    <property type="molecule type" value="Genomic_DNA"/>
</dbReference>
<protein>
    <submittedName>
        <fullName evidence="3 4">Dehydrogenase</fullName>
    </submittedName>
</protein>
<dbReference type="Pfam" id="PF01593">
    <property type="entry name" value="Amino_oxidase"/>
    <property type="match status" value="1"/>
</dbReference>
<keyword evidence="6" id="KW-1185">Reference proteome</keyword>
<reference evidence="6" key="2">
    <citation type="journal article" date="2019" name="Int. J. Syst. Evol. Microbiol.">
        <title>The Global Catalogue of Microorganisms (GCM) 10K type strain sequencing project: providing services to taxonomists for standard genome sequencing and annotation.</title>
        <authorList>
            <consortium name="The Broad Institute Genomics Platform"/>
            <consortium name="The Broad Institute Genome Sequencing Center for Infectious Disease"/>
            <person name="Wu L."/>
            <person name="Ma J."/>
        </authorList>
    </citation>
    <scope>NUCLEOTIDE SEQUENCE [LARGE SCALE GENOMIC DNA]</scope>
    <source>
        <strain evidence="6">CGMCC 1.18437</strain>
    </source>
</reference>
<sequence>MRSVGIIGGGLAGVALAALLGGRGHAVTVYERDRAGGKLRREQVGAVTFDTGPSLFTFPEVWRAYVERVGEPDPLDLRPLPGGLGVHHTPFGPVPLPVPPDHPLHPHWRSYVRTAAPLRPHLTTLLTTPPRVTDPAFLRAARALFGVTGRHPTAHAWLRAQRLPPALEHALATHALNAGVTPWDAPALYALIPALLDGQVYRPAAGMGALLDTLLALAGRRGVVIRTGCAVTGLRATTLELDGGETVRHDVLVSAIDPTRLAALRRHSTRSPVGRRTVSGFVLYGVLDRPLPLPYTSIVPPDDFRALRRALRAGALPDSTLTMVHHDPPRVTVLISMPATGAAPSPDHPWVQAELRRVARRLDVPDLLPALRDARTLTPAHYVLGGHPGGAIYGAAAPAWRAGPLHPQPYHVAPGLWQVGTGVHPGGGIPAILGGALIVNTLMAERDR</sequence>
<dbReference type="Proteomes" id="UP000539473">
    <property type="component" value="Unassembled WGS sequence"/>
</dbReference>
<organism evidence="4 5">
    <name type="scientific">Deinococcus metalli</name>
    <dbReference type="NCBI Taxonomy" id="1141878"/>
    <lineage>
        <taxon>Bacteria</taxon>
        <taxon>Thermotogati</taxon>
        <taxon>Deinococcota</taxon>
        <taxon>Deinococci</taxon>
        <taxon>Deinococcales</taxon>
        <taxon>Deinococcaceae</taxon>
        <taxon>Deinococcus</taxon>
    </lineage>
</organism>
<comment type="caution">
    <text evidence="4">The sequence shown here is derived from an EMBL/GenBank/DDBJ whole genome shotgun (WGS) entry which is preliminary data.</text>
</comment>
<proteinExistence type="predicted"/>
<evidence type="ECO:0000259" key="2">
    <source>
        <dbReference type="Pfam" id="PF01593"/>
    </source>
</evidence>
<dbReference type="Gene3D" id="3.50.50.60">
    <property type="entry name" value="FAD/NAD(P)-binding domain"/>
    <property type="match status" value="1"/>
</dbReference>
<dbReference type="InterPro" id="IPR002937">
    <property type="entry name" value="Amino_oxidase"/>
</dbReference>
<dbReference type="PANTHER" id="PTHR43734:SF7">
    <property type="entry name" value="4,4'-DIAPONEUROSPORENE OXYGENASE"/>
    <property type="match status" value="1"/>
</dbReference>
<dbReference type="SUPFAM" id="SSF51905">
    <property type="entry name" value="FAD/NAD(P)-binding domain"/>
    <property type="match status" value="1"/>
</dbReference>